<keyword evidence="9" id="KW-0418">Kinase</keyword>
<keyword evidence="5 14" id="KW-0597">Phosphoprotein</keyword>
<evidence type="ECO:0000259" key="18">
    <source>
        <dbReference type="PROSITE" id="PS50112"/>
    </source>
</evidence>
<feature type="domain" description="Response regulatory" evidence="17">
    <location>
        <begin position="881"/>
        <end position="1005"/>
    </location>
</feature>
<dbReference type="CDD" id="cd00082">
    <property type="entry name" value="HisKA"/>
    <property type="match status" value="1"/>
</dbReference>
<evidence type="ECO:0000256" key="5">
    <source>
        <dbReference type="ARBA" id="ARBA00022553"/>
    </source>
</evidence>
<sequence length="1151" mass="127328">MAWAPGAAVKAFRRFGILPMGALLLVAVCIAGVSYQEQRLESQAELELQQSMSRSVAFLTTKLSTLYDQQQKNLRFLHATPPIAGLARAELHGGVDPLDGTHFSQWQRRLETIFSAMLLNNPEIDQLRVIRGDSGGKEIVRVDRLSGDIRVITAQQLQSKAQAYYFTAAMALAPGQMYISSLDLNREYGQIEFPYRPTTRFALPIFTAEGQKYGFIILNLNTGSLLAQMRQATGPGEELILADNQGNFIVHPKPEFQFSRDLDSGHSWQADYRVKQVNGYFGLMQEQSDSAEAFFLRRTVRYGGQPDEQFQLLLTRSKNQLDSMLLDKRIDSYGFVLTILLVASLLLVLLNRNYRNSHKLAETRAEQEAIISGSADAIIGLDLFNRVTSWNRAAEQLFGYSAQTAMGSDIDSLGLFRDFGFSELMARAHAGGSLTATISSNEGDRELQLELTLSPIQLQGQKVCGTALIARDVTAQYEAQSKIRMINQDLESQVASRTEELADAHKKALQASEIKSAFVSNVSHEMRTPLNGIMGTLNLIKREPLSPSQMKYVDMAESSAAALSSLINDILDLSKIEAGKLEFDSQPFNPVRVMETLVCSAAIRAMEKDLEIILDISELDYVCLMGDASRLKQVLNNLLSNAIKFTHKGEILIRARTQVSADNQIRLDVDVFDTGIGIAEENQQKLFQAFSQEHGSISSEYGGTGLGLSISRQLCQLMKGNIGFESEKDRGSHFYFHVYFGQEGAKKEQHQQPLAGVNAAVLSPNPRSKEVLERMLARYGATVMQLNEQRTLPAGELVLLVDNLYPVGSGTAQWLSREAELKILRFGSAIKEWPCKVDHELGKPVNRAELLAAITGQVQEVNVSQPQLGNHFPVAALEGAGILVVDDNHINQEVVKGFLAPQQAELWFASTGKQALDIMVRLSQQGTRLNCVLMDCQMPEMDGYVCTKLIRLGEGGEAFRQVPIIAMTANAMSGEREKCLAAGMSDYITKPISYDQLLSHVLQWVTSGAGTPAIAAPQLPSNTLPVWDRKAALARMLDNHTLVDKITRMYVDTVPEKIDHLRLVVETMELNAIRELAHKLKGLSGDIGASQLHRLLAELEQASKQGSREDINGLFSRICQGFEELFPMLEQHLAGEKSQSQTTGRSIKSLQ</sequence>
<feature type="modified residue" description="Phosphohistidine" evidence="13">
    <location>
        <position position="1078"/>
    </location>
</feature>
<evidence type="ECO:0000256" key="3">
    <source>
        <dbReference type="ARBA" id="ARBA00012438"/>
    </source>
</evidence>
<evidence type="ECO:0000256" key="11">
    <source>
        <dbReference type="ARBA" id="ARBA00022989"/>
    </source>
</evidence>
<dbReference type="InterPro" id="IPR003594">
    <property type="entry name" value="HATPase_dom"/>
</dbReference>
<dbReference type="SUPFAM" id="SSF52172">
    <property type="entry name" value="CheY-like"/>
    <property type="match status" value="1"/>
</dbReference>
<dbReference type="InterPro" id="IPR011006">
    <property type="entry name" value="CheY-like_superfamily"/>
</dbReference>
<accession>A0ABX7R1J4</accession>
<dbReference type="InterPro" id="IPR029151">
    <property type="entry name" value="Sensor-like_sf"/>
</dbReference>
<feature type="transmembrane region" description="Helical" evidence="15">
    <location>
        <begin position="332"/>
        <end position="350"/>
    </location>
</feature>
<dbReference type="SUPFAM" id="SSF55785">
    <property type="entry name" value="PYP-like sensor domain (PAS domain)"/>
    <property type="match status" value="1"/>
</dbReference>
<evidence type="ECO:0000256" key="15">
    <source>
        <dbReference type="SAM" id="Phobius"/>
    </source>
</evidence>
<dbReference type="RefSeq" id="WP_207380865.1">
    <property type="nucleotide sequence ID" value="NZ_CP071502.1"/>
</dbReference>
<dbReference type="Gene3D" id="1.10.287.130">
    <property type="match status" value="1"/>
</dbReference>
<dbReference type="PANTHER" id="PTHR45339">
    <property type="entry name" value="HYBRID SIGNAL TRANSDUCTION HISTIDINE KINASE J"/>
    <property type="match status" value="1"/>
</dbReference>
<dbReference type="PROSITE" id="PS50112">
    <property type="entry name" value="PAS"/>
    <property type="match status" value="1"/>
</dbReference>
<dbReference type="Pfam" id="PF02518">
    <property type="entry name" value="HATPase_c"/>
    <property type="match status" value="1"/>
</dbReference>
<evidence type="ECO:0000256" key="7">
    <source>
        <dbReference type="ARBA" id="ARBA00022692"/>
    </source>
</evidence>
<name>A0ABX7R1J4_9GAMM</name>
<proteinExistence type="predicted"/>
<dbReference type="NCBIfam" id="TIGR00229">
    <property type="entry name" value="sensory_box"/>
    <property type="match status" value="1"/>
</dbReference>
<dbReference type="SUPFAM" id="SSF47226">
    <property type="entry name" value="Histidine-containing phosphotransfer domain, HPT domain"/>
    <property type="match status" value="1"/>
</dbReference>
<keyword evidence="15" id="KW-0472">Membrane</keyword>
<evidence type="ECO:0000256" key="12">
    <source>
        <dbReference type="ARBA" id="ARBA00023012"/>
    </source>
</evidence>
<dbReference type="InterPro" id="IPR036097">
    <property type="entry name" value="HisK_dim/P_sf"/>
</dbReference>
<dbReference type="InterPro" id="IPR000014">
    <property type="entry name" value="PAS"/>
</dbReference>
<organism evidence="20 21">
    <name type="scientific">Shewanella sedimentimangrovi</name>
    <dbReference type="NCBI Taxonomy" id="2814293"/>
    <lineage>
        <taxon>Bacteria</taxon>
        <taxon>Pseudomonadati</taxon>
        <taxon>Pseudomonadota</taxon>
        <taxon>Gammaproteobacteria</taxon>
        <taxon>Alteromonadales</taxon>
        <taxon>Shewanellaceae</taxon>
        <taxon>Shewanella</taxon>
    </lineage>
</organism>
<feature type="domain" description="PAS" evidence="18">
    <location>
        <begin position="363"/>
        <end position="407"/>
    </location>
</feature>
<dbReference type="Gene3D" id="3.40.50.2300">
    <property type="match status" value="1"/>
</dbReference>
<evidence type="ECO:0000256" key="8">
    <source>
        <dbReference type="ARBA" id="ARBA00022741"/>
    </source>
</evidence>
<dbReference type="Pfam" id="PF21623">
    <property type="entry name" value="HK_sensor_dom_bact"/>
    <property type="match status" value="1"/>
</dbReference>
<comment type="subcellular location">
    <subcellularLocation>
        <location evidence="2">Cell membrane</location>
        <topology evidence="2">Multi-pass membrane protein</topology>
    </subcellularLocation>
</comment>
<protein>
    <recommendedName>
        <fullName evidence="3">histidine kinase</fullName>
        <ecNumber evidence="3">2.7.13.3</ecNumber>
    </recommendedName>
</protein>
<dbReference type="PROSITE" id="PS50110">
    <property type="entry name" value="RESPONSE_REGULATORY"/>
    <property type="match status" value="1"/>
</dbReference>
<evidence type="ECO:0000259" key="19">
    <source>
        <dbReference type="PROSITE" id="PS50894"/>
    </source>
</evidence>
<evidence type="ECO:0000313" key="20">
    <source>
        <dbReference type="EMBL" id="QSX37681.1"/>
    </source>
</evidence>
<keyword evidence="8" id="KW-0547">Nucleotide-binding</keyword>
<dbReference type="PROSITE" id="PS50109">
    <property type="entry name" value="HIS_KIN"/>
    <property type="match status" value="1"/>
</dbReference>
<dbReference type="Gene3D" id="3.30.565.10">
    <property type="entry name" value="Histidine kinase-like ATPase, C-terminal domain"/>
    <property type="match status" value="1"/>
</dbReference>
<keyword evidence="11 15" id="KW-1133">Transmembrane helix</keyword>
<dbReference type="SMART" id="SM00091">
    <property type="entry name" value="PAS"/>
    <property type="match status" value="1"/>
</dbReference>
<dbReference type="CDD" id="cd17546">
    <property type="entry name" value="REC_hyHK_CKI1_RcsC-like"/>
    <property type="match status" value="1"/>
</dbReference>
<dbReference type="SUPFAM" id="SSF47384">
    <property type="entry name" value="Homodimeric domain of signal transducing histidine kinase"/>
    <property type="match status" value="1"/>
</dbReference>
<keyword evidence="21" id="KW-1185">Reference proteome</keyword>
<gene>
    <name evidence="20" type="ORF">JYB85_02240</name>
</gene>
<dbReference type="PANTHER" id="PTHR45339:SF5">
    <property type="entry name" value="HISTIDINE KINASE"/>
    <property type="match status" value="1"/>
</dbReference>
<dbReference type="InterPro" id="IPR001789">
    <property type="entry name" value="Sig_transdc_resp-reg_receiver"/>
</dbReference>
<dbReference type="InterPro" id="IPR005467">
    <property type="entry name" value="His_kinase_dom"/>
</dbReference>
<dbReference type="Gene3D" id="3.30.450.20">
    <property type="entry name" value="PAS domain"/>
    <property type="match status" value="2"/>
</dbReference>
<keyword evidence="12" id="KW-0902">Two-component regulatory system</keyword>
<dbReference type="SUPFAM" id="SSF55874">
    <property type="entry name" value="ATPase domain of HSP90 chaperone/DNA topoisomerase II/histidine kinase"/>
    <property type="match status" value="1"/>
</dbReference>
<feature type="domain" description="Histidine kinase" evidence="16">
    <location>
        <begin position="521"/>
        <end position="742"/>
    </location>
</feature>
<dbReference type="InterPro" id="IPR035965">
    <property type="entry name" value="PAS-like_dom_sf"/>
</dbReference>
<dbReference type="InterPro" id="IPR004358">
    <property type="entry name" value="Sig_transdc_His_kin-like_C"/>
</dbReference>
<evidence type="ECO:0000256" key="1">
    <source>
        <dbReference type="ARBA" id="ARBA00000085"/>
    </source>
</evidence>
<evidence type="ECO:0000256" key="2">
    <source>
        <dbReference type="ARBA" id="ARBA00004651"/>
    </source>
</evidence>
<evidence type="ECO:0000256" key="14">
    <source>
        <dbReference type="PROSITE-ProRule" id="PRU00169"/>
    </source>
</evidence>
<dbReference type="Pfam" id="PF00989">
    <property type="entry name" value="PAS"/>
    <property type="match status" value="1"/>
</dbReference>
<dbReference type="Pfam" id="PF00512">
    <property type="entry name" value="HisKA"/>
    <property type="match status" value="1"/>
</dbReference>
<evidence type="ECO:0000256" key="4">
    <source>
        <dbReference type="ARBA" id="ARBA00022475"/>
    </source>
</evidence>
<dbReference type="InterPro" id="IPR008207">
    <property type="entry name" value="Sig_transdc_His_kin_Hpt_dom"/>
</dbReference>
<dbReference type="SMART" id="SM00448">
    <property type="entry name" value="REC"/>
    <property type="match status" value="1"/>
</dbReference>
<dbReference type="SMART" id="SM00387">
    <property type="entry name" value="HATPase_c"/>
    <property type="match status" value="1"/>
</dbReference>
<dbReference type="InterPro" id="IPR048760">
    <property type="entry name" value="VP0354-like_sensor_dom"/>
</dbReference>
<dbReference type="InterPro" id="IPR036641">
    <property type="entry name" value="HPT_dom_sf"/>
</dbReference>
<dbReference type="Gene3D" id="1.20.120.160">
    <property type="entry name" value="HPT domain"/>
    <property type="match status" value="1"/>
</dbReference>
<dbReference type="SUPFAM" id="SSF103190">
    <property type="entry name" value="Sensory domain-like"/>
    <property type="match status" value="1"/>
</dbReference>
<feature type="modified residue" description="4-aspartylphosphate" evidence="14">
    <location>
        <position position="935"/>
    </location>
</feature>
<dbReference type="SMART" id="SM00388">
    <property type="entry name" value="HisKA"/>
    <property type="match status" value="1"/>
</dbReference>
<dbReference type="PROSITE" id="PS50894">
    <property type="entry name" value="HPT"/>
    <property type="match status" value="1"/>
</dbReference>
<evidence type="ECO:0000259" key="17">
    <source>
        <dbReference type="PROSITE" id="PS50110"/>
    </source>
</evidence>
<evidence type="ECO:0000256" key="10">
    <source>
        <dbReference type="ARBA" id="ARBA00022840"/>
    </source>
</evidence>
<keyword evidence="10" id="KW-0067">ATP-binding</keyword>
<comment type="catalytic activity">
    <reaction evidence="1">
        <text>ATP + protein L-histidine = ADP + protein N-phospho-L-histidine.</text>
        <dbReference type="EC" id="2.7.13.3"/>
    </reaction>
</comment>
<dbReference type="CDD" id="cd16922">
    <property type="entry name" value="HATPase_EvgS-ArcB-TorS-like"/>
    <property type="match status" value="1"/>
</dbReference>
<evidence type="ECO:0000256" key="9">
    <source>
        <dbReference type="ARBA" id="ARBA00022777"/>
    </source>
</evidence>
<keyword evidence="4" id="KW-1003">Cell membrane</keyword>
<dbReference type="PRINTS" id="PR00344">
    <property type="entry name" value="BCTRLSENSOR"/>
</dbReference>
<dbReference type="Proteomes" id="UP000663207">
    <property type="component" value="Chromosome"/>
</dbReference>
<dbReference type="EMBL" id="CP071502">
    <property type="protein sequence ID" value="QSX37681.1"/>
    <property type="molecule type" value="Genomic_DNA"/>
</dbReference>
<keyword evidence="7 15" id="KW-0812">Transmembrane</keyword>
<keyword evidence="6" id="KW-0808">Transferase</keyword>
<dbReference type="Pfam" id="PF01627">
    <property type="entry name" value="Hpt"/>
    <property type="match status" value="1"/>
</dbReference>
<dbReference type="InterPro" id="IPR003661">
    <property type="entry name" value="HisK_dim/P_dom"/>
</dbReference>
<reference evidence="20 21" key="1">
    <citation type="submission" date="2021-03" db="EMBL/GenBank/DDBJ databases">
        <title>Novel species identification of genus Shewanella.</title>
        <authorList>
            <person name="Liu G."/>
            <person name="Zhang Q."/>
        </authorList>
    </citation>
    <scope>NUCLEOTIDE SEQUENCE [LARGE SCALE GENOMIC DNA]</scope>
    <source>
        <strain evidence="20 21">FJAT-52962</strain>
    </source>
</reference>
<evidence type="ECO:0000256" key="6">
    <source>
        <dbReference type="ARBA" id="ARBA00022679"/>
    </source>
</evidence>
<evidence type="ECO:0000256" key="13">
    <source>
        <dbReference type="PROSITE-ProRule" id="PRU00110"/>
    </source>
</evidence>
<dbReference type="CDD" id="cd00130">
    <property type="entry name" value="PAS"/>
    <property type="match status" value="1"/>
</dbReference>
<evidence type="ECO:0000313" key="21">
    <source>
        <dbReference type="Proteomes" id="UP000663207"/>
    </source>
</evidence>
<dbReference type="InterPro" id="IPR013767">
    <property type="entry name" value="PAS_fold"/>
</dbReference>
<dbReference type="Pfam" id="PF00072">
    <property type="entry name" value="Response_reg"/>
    <property type="match status" value="1"/>
</dbReference>
<evidence type="ECO:0000259" key="16">
    <source>
        <dbReference type="PROSITE" id="PS50109"/>
    </source>
</evidence>
<dbReference type="InterPro" id="IPR036890">
    <property type="entry name" value="HATPase_C_sf"/>
</dbReference>
<dbReference type="EC" id="2.7.13.3" evidence="3"/>
<feature type="domain" description="HPt" evidence="19">
    <location>
        <begin position="1039"/>
        <end position="1132"/>
    </location>
</feature>